<name>A0A507R1N0_MONPU</name>
<reference evidence="5 6" key="1">
    <citation type="submission" date="2019-06" db="EMBL/GenBank/DDBJ databases">
        <title>Wine fermentation using esterase from Monascus purpureus.</title>
        <authorList>
            <person name="Geng C."/>
            <person name="Zhang Y."/>
        </authorList>
    </citation>
    <scope>NUCLEOTIDE SEQUENCE [LARGE SCALE GENOMIC DNA]</scope>
    <source>
        <strain evidence="5">HQ1</strain>
    </source>
</reference>
<keyword evidence="6" id="KW-1185">Reference proteome</keyword>
<evidence type="ECO:0000256" key="2">
    <source>
        <dbReference type="ARBA" id="ARBA00022603"/>
    </source>
</evidence>
<evidence type="ECO:0000313" key="6">
    <source>
        <dbReference type="Proteomes" id="UP000319663"/>
    </source>
</evidence>
<dbReference type="Gene3D" id="3.40.50.150">
    <property type="entry name" value="Vaccinia Virus protein VP39"/>
    <property type="match status" value="1"/>
</dbReference>
<dbReference type="GO" id="GO:0008757">
    <property type="term" value="F:S-adenosylmethionine-dependent methyltransferase activity"/>
    <property type="evidence" value="ECO:0007669"/>
    <property type="project" value="TreeGrafter"/>
</dbReference>
<dbReference type="PANTHER" id="PTHR45875:SF1">
    <property type="entry name" value="METHYLTRANSFERASE N6AMT1"/>
    <property type="match status" value="1"/>
</dbReference>
<dbReference type="AlphaFoldDB" id="A0A507R1N0"/>
<keyword evidence="2 5" id="KW-0489">Methyltransferase</keyword>
<comment type="caution">
    <text evidence="5">The sequence shown here is derived from an EMBL/GenBank/DDBJ whole genome shotgun (WGS) entry which is preliminary data.</text>
</comment>
<dbReference type="FunFam" id="3.40.50.150:FF:000274">
    <property type="entry name" value="ERF1 methyltransferase catalytic subunit MTQ2"/>
    <property type="match status" value="1"/>
</dbReference>
<dbReference type="PROSITE" id="PS00092">
    <property type="entry name" value="N6_MTASE"/>
    <property type="match status" value="1"/>
</dbReference>
<gene>
    <name evidence="5" type="primary">MTQ2</name>
    <name evidence="5" type="ORF">MPDQ_007865</name>
</gene>
<evidence type="ECO:0000256" key="4">
    <source>
        <dbReference type="ARBA" id="ARBA00022691"/>
    </source>
</evidence>
<dbReference type="EMBL" id="VIFY01000009">
    <property type="protein sequence ID" value="TQB76457.1"/>
    <property type="molecule type" value="Genomic_DNA"/>
</dbReference>
<dbReference type="OrthoDB" id="406152at2759"/>
<dbReference type="STRING" id="5098.A0A507R1N0"/>
<accession>A0A507R1N0</accession>
<proteinExistence type="inferred from homology"/>
<dbReference type="GO" id="GO:0035657">
    <property type="term" value="C:eRF1 methyltransferase complex"/>
    <property type="evidence" value="ECO:0007669"/>
    <property type="project" value="TreeGrafter"/>
</dbReference>
<comment type="similarity">
    <text evidence="1">Belongs to the eukaryotic/archaeal PrmC-related family.</text>
</comment>
<dbReference type="InterPro" id="IPR029063">
    <property type="entry name" value="SAM-dependent_MTases_sf"/>
</dbReference>
<dbReference type="GO" id="GO:0003676">
    <property type="term" value="F:nucleic acid binding"/>
    <property type="evidence" value="ECO:0007669"/>
    <property type="project" value="InterPro"/>
</dbReference>
<keyword evidence="4" id="KW-0949">S-adenosyl-L-methionine</keyword>
<dbReference type="SUPFAM" id="SSF53335">
    <property type="entry name" value="S-adenosyl-L-methionine-dependent methyltransferases"/>
    <property type="match status" value="1"/>
</dbReference>
<evidence type="ECO:0000313" key="5">
    <source>
        <dbReference type="EMBL" id="TQB76457.1"/>
    </source>
</evidence>
<sequence length="284" mass="31003">MLPTPSTSHVSFDAIYEPAEDSYVFLDTLSSPTESSWLKQRFSSPGTDTPSTATPLIVEVGTGSGVILGFVAGNSQEILGRRDVLALGTDVNRDACLATKETVEKAIRERQCHAKDDDNGVDSGSHKTQYLASLNADLYGPLRPNSVDVLLFNPPYVPTEELPRLPSSALVTSLEAMSKSDRFEHESYLLSLSYAGGAEGMEVTNRFLQTLPDMLDPVRGVAYVLLCKQNRPEEVKKRICGWGNGWMAETVGGSGMQAGWEKLVIVRIWKGAIEDSTTITEKDR</sequence>
<protein>
    <submittedName>
        <fullName evidence="5">S-adenosylmethionine-dependent methyltransferase</fullName>
    </submittedName>
</protein>
<dbReference type="Proteomes" id="UP000319663">
    <property type="component" value="Unassembled WGS sequence"/>
</dbReference>
<dbReference type="InterPro" id="IPR052190">
    <property type="entry name" value="Euk-Arch_PrmC-MTase"/>
</dbReference>
<dbReference type="GO" id="GO:0032259">
    <property type="term" value="P:methylation"/>
    <property type="evidence" value="ECO:0007669"/>
    <property type="project" value="UniProtKB-KW"/>
</dbReference>
<dbReference type="PANTHER" id="PTHR45875">
    <property type="entry name" value="METHYLTRANSFERASE N6AMT1"/>
    <property type="match status" value="1"/>
</dbReference>
<dbReference type="InterPro" id="IPR002052">
    <property type="entry name" value="DNA_methylase_N6_adenine_CS"/>
</dbReference>
<organism evidence="5 6">
    <name type="scientific">Monascus purpureus</name>
    <name type="common">Red mold</name>
    <name type="synonym">Monascus anka</name>
    <dbReference type="NCBI Taxonomy" id="5098"/>
    <lineage>
        <taxon>Eukaryota</taxon>
        <taxon>Fungi</taxon>
        <taxon>Dikarya</taxon>
        <taxon>Ascomycota</taxon>
        <taxon>Pezizomycotina</taxon>
        <taxon>Eurotiomycetes</taxon>
        <taxon>Eurotiomycetidae</taxon>
        <taxon>Eurotiales</taxon>
        <taxon>Aspergillaceae</taxon>
        <taxon>Monascus</taxon>
    </lineage>
</organism>
<keyword evidence="3 5" id="KW-0808">Transferase</keyword>
<evidence type="ECO:0000256" key="3">
    <source>
        <dbReference type="ARBA" id="ARBA00022679"/>
    </source>
</evidence>
<dbReference type="GO" id="GO:0008276">
    <property type="term" value="F:protein methyltransferase activity"/>
    <property type="evidence" value="ECO:0007669"/>
    <property type="project" value="TreeGrafter"/>
</dbReference>
<evidence type="ECO:0000256" key="1">
    <source>
        <dbReference type="ARBA" id="ARBA00006149"/>
    </source>
</evidence>